<evidence type="ECO:0000259" key="1">
    <source>
        <dbReference type="Pfam" id="PF12146"/>
    </source>
</evidence>
<dbReference type="EMBL" id="FOXS01000002">
    <property type="protein sequence ID" value="SFQ40027.1"/>
    <property type="molecule type" value="Genomic_DNA"/>
</dbReference>
<dbReference type="SUPFAM" id="SSF53474">
    <property type="entry name" value="alpha/beta-Hydrolases"/>
    <property type="match status" value="1"/>
</dbReference>
<accession>A0A1I5Y7X4</accession>
<sequence>MQPIKRKRNWTGRIAWALAGLLALCSFVLFNQAYHFTHFDVAGDRLPPGPPSALAMAKYALLGVPNGRPIDGPAPDTVYQDVTFTAADGTHLAAWYVPVDKSRGTVALFHGYHSQRGGLDTEAKSFRKLGFSTLQVDFRGSGASEGNYTSVGYEEAQDVKAAYDWVFRQNVNQKIYLFGTSMGAVSVLRGIKQFPTMQPQGLILECPFASLIDASKGRLRSLNKPEEPLAHLIVFTGSLQNGFWGFNHDAVAYARAVRVPTLLQWGEQDPRVTRQETEAIYAAIRGPKQLVTYPTAKHESYVRNNPARWRASVAGFLK</sequence>
<evidence type="ECO:0000313" key="2">
    <source>
        <dbReference type="EMBL" id="SFQ40027.1"/>
    </source>
</evidence>
<dbReference type="OrthoDB" id="9777090at2"/>
<dbReference type="PANTHER" id="PTHR43358">
    <property type="entry name" value="ALPHA/BETA-HYDROLASE"/>
    <property type="match status" value="1"/>
</dbReference>
<dbReference type="STRING" id="1227077.SAMN04515668_2274"/>
<gene>
    <name evidence="2" type="ORF">SAMN04515668_2274</name>
</gene>
<evidence type="ECO:0000313" key="3">
    <source>
        <dbReference type="Proteomes" id="UP000199029"/>
    </source>
</evidence>
<keyword evidence="3" id="KW-1185">Reference proteome</keyword>
<dbReference type="Gene3D" id="3.40.50.1820">
    <property type="entry name" value="alpha/beta hydrolase"/>
    <property type="match status" value="1"/>
</dbReference>
<dbReference type="Pfam" id="PF12146">
    <property type="entry name" value="Hydrolase_4"/>
    <property type="match status" value="1"/>
</dbReference>
<protein>
    <recommendedName>
        <fullName evidence="1">Serine aminopeptidase S33 domain-containing protein</fullName>
    </recommendedName>
</protein>
<dbReference type="PANTHER" id="PTHR43358:SF4">
    <property type="entry name" value="ALPHA_BETA HYDROLASE FOLD-1 DOMAIN-CONTAINING PROTEIN"/>
    <property type="match status" value="1"/>
</dbReference>
<proteinExistence type="predicted"/>
<feature type="domain" description="Serine aminopeptidase S33" evidence="1">
    <location>
        <begin position="101"/>
        <end position="211"/>
    </location>
</feature>
<dbReference type="RefSeq" id="WP_092672556.1">
    <property type="nucleotide sequence ID" value="NZ_FOXS01000002.1"/>
</dbReference>
<name>A0A1I5Y7X4_HYMAR</name>
<organism evidence="2 3">
    <name type="scientific">Hymenobacter arizonensis</name>
    <name type="common">Siccationidurans arizonensis</name>
    <dbReference type="NCBI Taxonomy" id="1227077"/>
    <lineage>
        <taxon>Bacteria</taxon>
        <taxon>Pseudomonadati</taxon>
        <taxon>Bacteroidota</taxon>
        <taxon>Cytophagia</taxon>
        <taxon>Cytophagales</taxon>
        <taxon>Hymenobacteraceae</taxon>
        <taxon>Hymenobacter</taxon>
    </lineage>
</organism>
<dbReference type="Proteomes" id="UP000199029">
    <property type="component" value="Unassembled WGS sequence"/>
</dbReference>
<reference evidence="3" key="1">
    <citation type="submission" date="2016-10" db="EMBL/GenBank/DDBJ databases">
        <authorList>
            <person name="Varghese N."/>
            <person name="Submissions S."/>
        </authorList>
    </citation>
    <scope>NUCLEOTIDE SEQUENCE [LARGE SCALE GENOMIC DNA]</scope>
    <source>
        <strain evidence="3">OR362-8,ATCC BAA-1266,JCM 13504</strain>
    </source>
</reference>
<dbReference type="InterPro" id="IPR052920">
    <property type="entry name" value="DNA-binding_regulatory"/>
</dbReference>
<dbReference type="InterPro" id="IPR029058">
    <property type="entry name" value="AB_hydrolase_fold"/>
</dbReference>
<dbReference type="InterPro" id="IPR022742">
    <property type="entry name" value="Hydrolase_4"/>
</dbReference>
<dbReference type="AlphaFoldDB" id="A0A1I5Y7X4"/>